<comment type="caution">
    <text evidence="2">The sequence shown here is derived from an EMBL/GenBank/DDBJ whole genome shotgun (WGS) entry which is preliminary data.</text>
</comment>
<protein>
    <submittedName>
        <fullName evidence="2">Uncharacterized protein</fullName>
    </submittedName>
</protein>
<evidence type="ECO:0000256" key="1">
    <source>
        <dbReference type="SAM" id="MobiDB-lite"/>
    </source>
</evidence>
<evidence type="ECO:0000313" key="2">
    <source>
        <dbReference type="EMBL" id="CAI0380471.1"/>
    </source>
</evidence>
<dbReference type="EMBL" id="CAMGYJ010000002">
    <property type="protein sequence ID" value="CAI0380471.1"/>
    <property type="molecule type" value="Genomic_DNA"/>
</dbReference>
<dbReference type="AlphaFoldDB" id="A0AAV0H624"/>
<evidence type="ECO:0000313" key="3">
    <source>
        <dbReference type="Proteomes" id="UP001154282"/>
    </source>
</evidence>
<name>A0AAV0H624_9ROSI</name>
<accession>A0AAV0H624</accession>
<feature type="region of interest" description="Disordered" evidence="1">
    <location>
        <begin position="1"/>
        <end position="24"/>
    </location>
</feature>
<reference evidence="2" key="1">
    <citation type="submission" date="2022-08" db="EMBL/GenBank/DDBJ databases">
        <authorList>
            <person name="Gutierrez-Valencia J."/>
        </authorList>
    </citation>
    <scope>NUCLEOTIDE SEQUENCE</scope>
</reference>
<keyword evidence="3" id="KW-1185">Reference proteome</keyword>
<proteinExistence type="predicted"/>
<gene>
    <name evidence="2" type="ORF">LITE_LOCUS2688</name>
</gene>
<organism evidence="2 3">
    <name type="scientific">Linum tenue</name>
    <dbReference type="NCBI Taxonomy" id="586396"/>
    <lineage>
        <taxon>Eukaryota</taxon>
        <taxon>Viridiplantae</taxon>
        <taxon>Streptophyta</taxon>
        <taxon>Embryophyta</taxon>
        <taxon>Tracheophyta</taxon>
        <taxon>Spermatophyta</taxon>
        <taxon>Magnoliopsida</taxon>
        <taxon>eudicotyledons</taxon>
        <taxon>Gunneridae</taxon>
        <taxon>Pentapetalae</taxon>
        <taxon>rosids</taxon>
        <taxon>fabids</taxon>
        <taxon>Malpighiales</taxon>
        <taxon>Linaceae</taxon>
        <taxon>Linum</taxon>
    </lineage>
</organism>
<sequence>MKTQMPSGRSSIQSTISHANSQMT</sequence>
<dbReference type="Proteomes" id="UP001154282">
    <property type="component" value="Unassembled WGS sequence"/>
</dbReference>